<gene>
    <name evidence="2" type="ORF">V1634_21330</name>
</gene>
<dbReference type="InterPro" id="IPR037523">
    <property type="entry name" value="VOC_core"/>
</dbReference>
<dbReference type="Gene3D" id="3.10.180.10">
    <property type="entry name" value="2,3-Dihydroxybiphenyl 1,2-Dioxygenase, domain 1"/>
    <property type="match status" value="1"/>
</dbReference>
<name>A0ABU7SHG6_9ACTN</name>
<evidence type="ECO:0000313" key="2">
    <source>
        <dbReference type="EMBL" id="MEE6309380.1"/>
    </source>
</evidence>
<dbReference type="CDD" id="cd06587">
    <property type="entry name" value="VOC"/>
    <property type="match status" value="1"/>
</dbReference>
<protein>
    <submittedName>
        <fullName evidence="2">VOC family protein</fullName>
    </submittedName>
</protein>
<dbReference type="RefSeq" id="WP_331209755.1">
    <property type="nucleotide sequence ID" value="NZ_JAZGQL010000016.1"/>
</dbReference>
<dbReference type="InterPro" id="IPR029068">
    <property type="entry name" value="Glyas_Bleomycin-R_OHBP_Dase"/>
</dbReference>
<evidence type="ECO:0000259" key="1">
    <source>
        <dbReference type="PROSITE" id="PS51819"/>
    </source>
</evidence>
<dbReference type="EMBL" id="JAZGQL010000016">
    <property type="protein sequence ID" value="MEE6309380.1"/>
    <property type="molecule type" value="Genomic_DNA"/>
</dbReference>
<dbReference type="Pfam" id="PF22658">
    <property type="entry name" value="YycE-like_N"/>
    <property type="match status" value="1"/>
</dbReference>
<keyword evidence="3" id="KW-1185">Reference proteome</keyword>
<dbReference type="InterPro" id="IPR058998">
    <property type="entry name" value="YycE-like_N"/>
</dbReference>
<dbReference type="Proteomes" id="UP001339911">
    <property type="component" value="Unassembled WGS sequence"/>
</dbReference>
<evidence type="ECO:0000313" key="3">
    <source>
        <dbReference type="Proteomes" id="UP001339911"/>
    </source>
</evidence>
<proteinExistence type="predicted"/>
<dbReference type="InterPro" id="IPR058997">
    <property type="entry name" value="YycE-like_C"/>
</dbReference>
<reference evidence="2 3" key="1">
    <citation type="submission" date="2024-01" db="EMBL/GenBank/DDBJ databases">
        <title>Genome insights into Plantactinospora veratri sp. nov.</title>
        <authorList>
            <person name="Wang L."/>
        </authorList>
    </citation>
    <scope>NUCLEOTIDE SEQUENCE [LARGE SCALE GENOMIC DNA]</scope>
    <source>
        <strain evidence="2 3">NEAU-FHS4</strain>
    </source>
</reference>
<organism evidence="2 3">
    <name type="scientific">Plantactinospora veratri</name>
    <dbReference type="NCBI Taxonomy" id="1436122"/>
    <lineage>
        <taxon>Bacteria</taxon>
        <taxon>Bacillati</taxon>
        <taxon>Actinomycetota</taxon>
        <taxon>Actinomycetes</taxon>
        <taxon>Micromonosporales</taxon>
        <taxon>Micromonosporaceae</taxon>
        <taxon>Plantactinospora</taxon>
    </lineage>
</organism>
<feature type="domain" description="VOC" evidence="1">
    <location>
        <begin position="3"/>
        <end position="127"/>
    </location>
</feature>
<dbReference type="PROSITE" id="PS51819">
    <property type="entry name" value="VOC"/>
    <property type="match status" value="1"/>
</dbReference>
<dbReference type="SUPFAM" id="SSF54593">
    <property type="entry name" value="Glyoxalase/Bleomycin resistance protein/Dihydroxybiphenyl dioxygenase"/>
    <property type="match status" value="1"/>
</dbReference>
<dbReference type="Pfam" id="PF22659">
    <property type="entry name" value="YycE-like_C"/>
    <property type="match status" value="1"/>
</dbReference>
<comment type="caution">
    <text evidence="2">The sequence shown here is derived from an EMBL/GenBank/DDBJ whole genome shotgun (WGS) entry which is preliminary data.</text>
</comment>
<accession>A0ABU7SHG6</accession>
<sequence length="137" mass="14705">MDPRAHLRLARPTRDPAAIERFYVAGLGLEVLYRGVGNGPGEHDLVMLGWPGAGWHLEIVSGAHLAAEPAPSAEDLLVLYLSGPLDEALLARLASAGGRRVSQGPYWDRWAVTFADPDGYRLVLCTRSWGTGATSGE</sequence>